<evidence type="ECO:0000256" key="1">
    <source>
        <dbReference type="SAM" id="SignalP"/>
    </source>
</evidence>
<dbReference type="InterPro" id="IPR043504">
    <property type="entry name" value="Peptidase_S1_PA_chymotrypsin"/>
</dbReference>
<accession>A0A941AGW5</accession>
<proteinExistence type="predicted"/>
<feature type="chain" id="PRO_5037381770" description="Serine protease" evidence="1">
    <location>
        <begin position="29"/>
        <end position="365"/>
    </location>
</feature>
<name>A0A941AGW5_9ACTN</name>
<dbReference type="SUPFAM" id="SSF50494">
    <property type="entry name" value="Trypsin-like serine proteases"/>
    <property type="match status" value="1"/>
</dbReference>
<dbReference type="Gene3D" id="2.40.10.10">
    <property type="entry name" value="Trypsin-like serine proteases"/>
    <property type="match status" value="1"/>
</dbReference>
<feature type="signal peptide" evidence="1">
    <location>
        <begin position="1"/>
        <end position="28"/>
    </location>
</feature>
<sequence length="365" mass="38081">MKRVLIPLWGVMAVALSLIPGAPAPARAYDITATRVLATSAEAGAAVAHWLTGDGRALAAATPYSLGTRIAPRRSAPPAPAPGGRPGYVPGVAPATRTTTRAADDRLPATTGRAYFLGPDGRPYWCAATSVRSDHRDLVATAGHCVYDIASGVPFREWVFVPDSTHDPLPRLVYAGARVFTHSDFATYRDLDRDYAFVAVYNGIAPARTPLATAARYAAFSGGLKYSVPGGGAAAYVGVRLADAGRLGDRVGGQGLAYNLPAGAPLLLLGYGRTGAQVRSYGRPVGLADPRLKADALLGLRSTTPPVAGSSWYTRYRAARGLGYLNGITIAGAGATAVSPYFDGELFTVYEAARRLRTGSADTDT</sequence>
<evidence type="ECO:0000313" key="2">
    <source>
        <dbReference type="EMBL" id="MBP2703405.1"/>
    </source>
</evidence>
<dbReference type="AlphaFoldDB" id="A0A941AGW5"/>
<dbReference type="Proteomes" id="UP000674234">
    <property type="component" value="Unassembled WGS sequence"/>
</dbReference>
<gene>
    <name evidence="2" type="ORF">JOL79_06275</name>
</gene>
<reference evidence="2" key="1">
    <citation type="submission" date="2021-02" db="EMBL/GenBank/DDBJ databases">
        <title>Draft genome sequence of Microbispora sp. RL4-1S isolated from rice leaves in Thailand.</title>
        <authorList>
            <person name="Muangham S."/>
            <person name="Duangmal K."/>
        </authorList>
    </citation>
    <scope>NUCLEOTIDE SEQUENCE</scope>
    <source>
        <strain evidence="2">RL4-1S</strain>
    </source>
</reference>
<organism evidence="2 3">
    <name type="scientific">Microbispora oryzae</name>
    <dbReference type="NCBI Taxonomy" id="2806554"/>
    <lineage>
        <taxon>Bacteria</taxon>
        <taxon>Bacillati</taxon>
        <taxon>Actinomycetota</taxon>
        <taxon>Actinomycetes</taxon>
        <taxon>Streptosporangiales</taxon>
        <taxon>Streptosporangiaceae</taxon>
        <taxon>Microbispora</taxon>
    </lineage>
</organism>
<comment type="caution">
    <text evidence="2">The sequence shown here is derived from an EMBL/GenBank/DDBJ whole genome shotgun (WGS) entry which is preliminary data.</text>
</comment>
<dbReference type="RefSeq" id="WP_210154671.1">
    <property type="nucleotide sequence ID" value="NZ_JAFCNB010000002.1"/>
</dbReference>
<keyword evidence="3" id="KW-1185">Reference proteome</keyword>
<dbReference type="InterPro" id="IPR009003">
    <property type="entry name" value="Peptidase_S1_PA"/>
</dbReference>
<evidence type="ECO:0000313" key="3">
    <source>
        <dbReference type="Proteomes" id="UP000674234"/>
    </source>
</evidence>
<dbReference type="EMBL" id="JAFCNB010000002">
    <property type="protein sequence ID" value="MBP2703405.1"/>
    <property type="molecule type" value="Genomic_DNA"/>
</dbReference>
<evidence type="ECO:0008006" key="4">
    <source>
        <dbReference type="Google" id="ProtNLM"/>
    </source>
</evidence>
<protein>
    <recommendedName>
        <fullName evidence="4">Serine protease</fullName>
    </recommendedName>
</protein>
<keyword evidence="1" id="KW-0732">Signal</keyword>